<dbReference type="GO" id="GO:0005509">
    <property type="term" value="F:calcium ion binding"/>
    <property type="evidence" value="ECO:0007669"/>
    <property type="project" value="InterPro"/>
</dbReference>
<dbReference type="GO" id="GO:0009414">
    <property type="term" value="P:response to water deprivation"/>
    <property type="evidence" value="ECO:0007669"/>
    <property type="project" value="TreeGrafter"/>
</dbReference>
<reference evidence="5" key="1">
    <citation type="journal article" date="2023" name="Plant J.">
        <title>The genome of the king protea, Protea cynaroides.</title>
        <authorList>
            <person name="Chang J."/>
            <person name="Duong T.A."/>
            <person name="Schoeman C."/>
            <person name="Ma X."/>
            <person name="Roodt D."/>
            <person name="Barker N."/>
            <person name="Li Z."/>
            <person name="Van de Peer Y."/>
            <person name="Mizrachi E."/>
        </authorList>
    </citation>
    <scope>NUCLEOTIDE SEQUENCE</scope>
    <source>
        <tissue evidence="5">Young leaves</tissue>
    </source>
</reference>
<dbReference type="InterPro" id="IPR037104">
    <property type="entry name" value="Annexin_sf"/>
</dbReference>
<dbReference type="GO" id="GO:0005737">
    <property type="term" value="C:cytoplasm"/>
    <property type="evidence" value="ECO:0007669"/>
    <property type="project" value="TreeGrafter"/>
</dbReference>
<dbReference type="GO" id="GO:0009409">
    <property type="term" value="P:response to cold"/>
    <property type="evidence" value="ECO:0007669"/>
    <property type="project" value="TreeGrafter"/>
</dbReference>
<dbReference type="Gene3D" id="1.10.220.10">
    <property type="entry name" value="Annexin"/>
    <property type="match status" value="3"/>
</dbReference>
<gene>
    <name evidence="5" type="ORF">NE237_010351</name>
</gene>
<dbReference type="GO" id="GO:0005886">
    <property type="term" value="C:plasma membrane"/>
    <property type="evidence" value="ECO:0007669"/>
    <property type="project" value="TreeGrafter"/>
</dbReference>
<dbReference type="OrthoDB" id="37886at2759"/>
<dbReference type="PROSITE" id="PS51897">
    <property type="entry name" value="ANNEXIN_2"/>
    <property type="match status" value="3"/>
</dbReference>
<dbReference type="GO" id="GO:0001786">
    <property type="term" value="F:phosphatidylserine binding"/>
    <property type="evidence" value="ECO:0007669"/>
    <property type="project" value="TreeGrafter"/>
</dbReference>
<comment type="caution">
    <text evidence="5">The sequence shown here is derived from an EMBL/GenBank/DDBJ whole genome shotgun (WGS) entry which is preliminary data.</text>
</comment>
<dbReference type="FunFam" id="1.10.220.10:FF:000001">
    <property type="entry name" value="Annexin"/>
    <property type="match status" value="1"/>
</dbReference>
<keyword evidence="2" id="KW-0106">Calcium</keyword>
<dbReference type="GO" id="GO:0005544">
    <property type="term" value="F:calcium-dependent phospholipid binding"/>
    <property type="evidence" value="ECO:0007669"/>
    <property type="project" value="UniProtKB-KW"/>
</dbReference>
<evidence type="ECO:0000256" key="1">
    <source>
        <dbReference type="ARBA" id="ARBA00022737"/>
    </source>
</evidence>
<evidence type="ECO:0000256" key="4">
    <source>
        <dbReference type="ARBA" id="ARBA00023302"/>
    </source>
</evidence>
<dbReference type="InterPro" id="IPR001464">
    <property type="entry name" value="Annexin"/>
</dbReference>
<dbReference type="InterPro" id="IPR018502">
    <property type="entry name" value="Annexin_repeat"/>
</dbReference>
<keyword evidence="6" id="KW-1185">Reference proteome</keyword>
<dbReference type="SUPFAM" id="SSF47874">
    <property type="entry name" value="Annexin"/>
    <property type="match status" value="1"/>
</dbReference>
<dbReference type="EMBL" id="JAMYWD010000002">
    <property type="protein sequence ID" value="KAJ4979571.1"/>
    <property type="molecule type" value="Genomic_DNA"/>
</dbReference>
<evidence type="ECO:0000256" key="2">
    <source>
        <dbReference type="ARBA" id="ARBA00022837"/>
    </source>
</evidence>
<protein>
    <recommendedName>
        <fullName evidence="7">Annexin A13</fullName>
    </recommendedName>
</protein>
<organism evidence="5 6">
    <name type="scientific">Protea cynaroides</name>
    <dbReference type="NCBI Taxonomy" id="273540"/>
    <lineage>
        <taxon>Eukaryota</taxon>
        <taxon>Viridiplantae</taxon>
        <taxon>Streptophyta</taxon>
        <taxon>Embryophyta</taxon>
        <taxon>Tracheophyta</taxon>
        <taxon>Spermatophyta</taxon>
        <taxon>Magnoliopsida</taxon>
        <taxon>Proteales</taxon>
        <taxon>Proteaceae</taxon>
        <taxon>Protea</taxon>
    </lineage>
</organism>
<keyword evidence="4" id="KW-0111">Calcium/phospholipid-binding</keyword>
<dbReference type="GO" id="GO:0009651">
    <property type="term" value="P:response to salt stress"/>
    <property type="evidence" value="ECO:0007669"/>
    <property type="project" value="TreeGrafter"/>
</dbReference>
<dbReference type="PANTHER" id="PTHR10502:SF190">
    <property type="entry name" value="OS09G0453300 PROTEIN"/>
    <property type="match status" value="1"/>
</dbReference>
<name>A0A9Q0KZL0_9MAGN</name>
<dbReference type="Pfam" id="PF00191">
    <property type="entry name" value="Annexin"/>
    <property type="match status" value="3"/>
</dbReference>
<keyword evidence="3" id="KW-0041">Annexin</keyword>
<evidence type="ECO:0000313" key="6">
    <source>
        <dbReference type="Proteomes" id="UP001141806"/>
    </source>
</evidence>
<accession>A0A9Q0KZL0</accession>
<dbReference type="AlphaFoldDB" id="A0A9Q0KZL0"/>
<evidence type="ECO:0000313" key="5">
    <source>
        <dbReference type="EMBL" id="KAJ4979571.1"/>
    </source>
</evidence>
<dbReference type="FunFam" id="1.10.220.10:FF:000002">
    <property type="entry name" value="Annexin"/>
    <property type="match status" value="1"/>
</dbReference>
<dbReference type="Proteomes" id="UP001141806">
    <property type="component" value="Unassembled WGS sequence"/>
</dbReference>
<evidence type="ECO:0008006" key="7">
    <source>
        <dbReference type="Google" id="ProtNLM"/>
    </source>
</evidence>
<proteinExistence type="predicted"/>
<sequence>MATNPCSSSQGLQKDCQEIHDAKGQLNYLVCACLALRTQPERQQLRETYMAMYGEDLLYGLQKTQVTNQSNEIYELLSLWMLDQHERDTVVANEAIDERRETNYKALVEIYVGRKSSHLHLVKQAYQAKFKRQLEQDIISCEPTHSYQKILIALATSHKSHHADVSQHVAKCDARRIYETGEGRPGAIEESVVLEILSKRSIPQLRLTFSCYKHIYGHNYTKSLKKDASGEFEDALRVVVECMCNPPTYYAKALYTCINGSKTEKSTLARVMVSRAEIDMDEIKVVYKKNYGIELKDAISERIPSGNYREFLVALATK</sequence>
<dbReference type="SMART" id="SM00335">
    <property type="entry name" value="ANX"/>
    <property type="match status" value="3"/>
</dbReference>
<dbReference type="PRINTS" id="PR00196">
    <property type="entry name" value="ANNEXIN"/>
</dbReference>
<evidence type="ECO:0000256" key="3">
    <source>
        <dbReference type="ARBA" id="ARBA00023216"/>
    </source>
</evidence>
<dbReference type="GO" id="GO:0009408">
    <property type="term" value="P:response to heat"/>
    <property type="evidence" value="ECO:0007669"/>
    <property type="project" value="TreeGrafter"/>
</dbReference>
<dbReference type="PANTHER" id="PTHR10502">
    <property type="entry name" value="ANNEXIN"/>
    <property type="match status" value="1"/>
</dbReference>
<keyword evidence="1" id="KW-0677">Repeat</keyword>